<protein>
    <submittedName>
        <fullName evidence="2">Uncharacterized protein</fullName>
    </submittedName>
</protein>
<accession>A0ABV5S1H0</accession>
<name>A0ABV5S1H0_9ACTN</name>
<dbReference type="EMBL" id="JBHMBW010000017">
    <property type="protein sequence ID" value="MFB9625502.1"/>
    <property type="molecule type" value="Genomic_DNA"/>
</dbReference>
<keyword evidence="3" id="KW-1185">Reference proteome</keyword>
<gene>
    <name evidence="2" type="ORF">ACFFSA_20655</name>
</gene>
<evidence type="ECO:0000313" key="2">
    <source>
        <dbReference type="EMBL" id="MFB9625502.1"/>
    </source>
</evidence>
<evidence type="ECO:0000256" key="1">
    <source>
        <dbReference type="SAM" id="Phobius"/>
    </source>
</evidence>
<proteinExistence type="predicted"/>
<comment type="caution">
    <text evidence="2">The sequence shown here is derived from an EMBL/GenBank/DDBJ whole genome shotgun (WGS) entry which is preliminary data.</text>
</comment>
<organism evidence="2 3">
    <name type="scientific">Nonomuraea helvata</name>
    <dbReference type="NCBI Taxonomy" id="37484"/>
    <lineage>
        <taxon>Bacteria</taxon>
        <taxon>Bacillati</taxon>
        <taxon>Actinomycetota</taxon>
        <taxon>Actinomycetes</taxon>
        <taxon>Streptosporangiales</taxon>
        <taxon>Streptosporangiaceae</taxon>
        <taxon>Nonomuraea</taxon>
    </lineage>
</organism>
<evidence type="ECO:0000313" key="3">
    <source>
        <dbReference type="Proteomes" id="UP001589532"/>
    </source>
</evidence>
<sequence length="217" mass="23890">MASYAVRRFVAWLARNADGAIALALAIVIGVVGVLPEEVVSSAATGELVHSVTLILLALIGASVLRDRTRSEQQFTHLERLITQANPRHGHALDDADDESLEVQFADLARRLEGTFDELAELEAAMKARAAVARRLAAEAEANRREADSSREVAARRKEEADAFNVLLAQQIDVVAQRVEKRGQGTQRRYMLYGVILGAAVAVLLDVTKHYWAFWMM</sequence>
<feature type="transmembrane region" description="Helical" evidence="1">
    <location>
        <begin position="190"/>
        <end position="212"/>
    </location>
</feature>
<dbReference type="RefSeq" id="WP_344994507.1">
    <property type="nucleotide sequence ID" value="NZ_BAAAXV010000008.1"/>
</dbReference>
<feature type="transmembrane region" description="Helical" evidence="1">
    <location>
        <begin position="48"/>
        <end position="65"/>
    </location>
</feature>
<dbReference type="Proteomes" id="UP001589532">
    <property type="component" value="Unassembled WGS sequence"/>
</dbReference>
<keyword evidence="1" id="KW-1133">Transmembrane helix</keyword>
<reference evidence="2 3" key="1">
    <citation type="submission" date="2024-09" db="EMBL/GenBank/DDBJ databases">
        <authorList>
            <person name="Sun Q."/>
            <person name="Mori K."/>
        </authorList>
    </citation>
    <scope>NUCLEOTIDE SEQUENCE [LARGE SCALE GENOMIC DNA]</scope>
    <source>
        <strain evidence="2 3">JCM 3143</strain>
    </source>
</reference>
<keyword evidence="1" id="KW-0812">Transmembrane</keyword>
<keyword evidence="1" id="KW-0472">Membrane</keyword>
<feature type="transmembrane region" description="Helical" evidence="1">
    <location>
        <begin position="12"/>
        <end position="36"/>
    </location>
</feature>